<feature type="binding site" evidence="12">
    <location>
        <position position="153"/>
    </location>
    <ligand>
        <name>NAD(+)</name>
        <dbReference type="ChEBI" id="CHEBI:57540"/>
    </ligand>
</feature>
<keyword evidence="15" id="KW-1133">Transmembrane helix</keyword>
<evidence type="ECO:0000256" key="6">
    <source>
        <dbReference type="ARBA" id="ARBA00023098"/>
    </source>
</evidence>
<dbReference type="InterPro" id="IPR036291">
    <property type="entry name" value="NAD(P)-bd_dom_sf"/>
</dbReference>
<protein>
    <recommendedName>
        <fullName evidence="9">Glycerol-3-phosphate dehydrogenase [NAD(P)+]</fullName>
        <ecNumber evidence="9">1.1.1.94</ecNumber>
    </recommendedName>
    <alternativeName>
        <fullName evidence="9">NAD(P)(+)-dependent glycerol-3-phosphate dehydrogenase</fullName>
    </alternativeName>
    <alternativeName>
        <fullName evidence="9">NAD(P)H-dependent dihydroxyacetone-phosphate reductase</fullName>
    </alternativeName>
</protein>
<evidence type="ECO:0000256" key="15">
    <source>
        <dbReference type="SAM" id="Phobius"/>
    </source>
</evidence>
<dbReference type="PANTHER" id="PTHR11728:SF1">
    <property type="entry name" value="GLYCEROL-3-PHOSPHATE DEHYDROGENASE [NAD(+)] 2, CHLOROPLASTIC"/>
    <property type="match status" value="1"/>
</dbReference>
<dbReference type="UniPathway" id="UPA00940"/>
<feature type="binding site" evidence="9">
    <location>
        <position position="151"/>
    </location>
    <ligand>
        <name>sn-glycerol 3-phosphate</name>
        <dbReference type="ChEBI" id="CHEBI:57597"/>
    </ligand>
</feature>
<evidence type="ECO:0000256" key="2">
    <source>
        <dbReference type="ARBA" id="ARBA00022516"/>
    </source>
</evidence>
<feature type="binding site" evidence="11">
    <location>
        <position position="120"/>
    </location>
    <ligand>
        <name>substrate</name>
    </ligand>
</feature>
<dbReference type="InterPro" id="IPR011128">
    <property type="entry name" value="G3P_DH_NAD-dep_N"/>
</dbReference>
<evidence type="ECO:0000256" key="13">
    <source>
        <dbReference type="RuleBase" id="RU000437"/>
    </source>
</evidence>
<dbReference type="EMBL" id="CP024608">
    <property type="protein sequence ID" value="ATQ73641.1"/>
    <property type="molecule type" value="Genomic_DNA"/>
</dbReference>
<dbReference type="InterPro" id="IPR013328">
    <property type="entry name" value="6PGD_dom2"/>
</dbReference>
<feature type="binding site" evidence="9">
    <location>
        <position position="57"/>
    </location>
    <ligand>
        <name>NADPH</name>
        <dbReference type="ChEBI" id="CHEBI:57783"/>
    </ligand>
</feature>
<evidence type="ECO:0000256" key="7">
    <source>
        <dbReference type="ARBA" id="ARBA00023209"/>
    </source>
</evidence>
<dbReference type="PIRSF" id="PIRSF000114">
    <property type="entry name" value="Glycerol-3-P_dh"/>
    <property type="match status" value="1"/>
</dbReference>
<evidence type="ECO:0000259" key="16">
    <source>
        <dbReference type="Pfam" id="PF01210"/>
    </source>
</evidence>
<dbReference type="PROSITE" id="PS00957">
    <property type="entry name" value="NAD_G3PDH"/>
    <property type="match status" value="1"/>
</dbReference>
<sequence>MPTSESSVSPRKITVLGAGAWGTAVAIALAARHDVLMWGRNGGAMEAMAGARENSAYLPGCAFPAGLKVTADFDAALAHVLGTPEAEAPLLIAACPVAGLRPLLMQLKAHAISHIVWLCKGFEGDTGLLPHQVVAEVLGSQVAGGALSGPSFAQEVARGLPCALTVASRSEMLRERVVSSVHGGNIRVYSCDDLVGVEVGGAVKNVLAIATGVADGLGLGLNARAALITRGLAEITRLGTALGGTPGTFMGLTGMGDLILTCTGDLSRNRRVGLGLAQGKPLDAIVAELGHVAEGVPCAKAVRALALKLGVDMPITNAVAGVLFDGGTPQAMLAQLLARDPRDEIA</sequence>
<feature type="binding site" evidence="9">
    <location>
        <position position="153"/>
    </location>
    <ligand>
        <name>NADPH</name>
        <dbReference type="ChEBI" id="CHEBI:57783"/>
    </ligand>
</feature>
<evidence type="ECO:0000256" key="14">
    <source>
        <dbReference type="RuleBase" id="RU000439"/>
    </source>
</evidence>
<dbReference type="GO" id="GO:0005829">
    <property type="term" value="C:cytosol"/>
    <property type="evidence" value="ECO:0007669"/>
    <property type="project" value="TreeGrafter"/>
</dbReference>
<keyword evidence="9" id="KW-0547">Nucleotide-binding</keyword>
<comment type="subcellular location">
    <subcellularLocation>
        <location evidence="9">Cytoplasm</location>
    </subcellularLocation>
</comment>
<keyword evidence="19" id="KW-1185">Reference proteome</keyword>
<feature type="binding site" evidence="11">
    <location>
        <begin position="268"/>
        <end position="269"/>
    </location>
    <ligand>
        <name>substrate</name>
    </ligand>
</feature>
<feature type="binding site" evidence="9">
    <location>
        <position position="257"/>
    </location>
    <ligand>
        <name>sn-glycerol 3-phosphate</name>
        <dbReference type="ChEBI" id="CHEBI:57597"/>
    </ligand>
</feature>
<feature type="binding site" evidence="9">
    <location>
        <position position="40"/>
    </location>
    <ligand>
        <name>NADPH</name>
        <dbReference type="ChEBI" id="CHEBI:57783"/>
    </ligand>
</feature>
<name>A0A2D2DF83_9BURK</name>
<dbReference type="FunFam" id="1.10.1040.10:FF:000001">
    <property type="entry name" value="Glycerol-3-phosphate dehydrogenase [NAD(P)+]"/>
    <property type="match status" value="1"/>
</dbReference>
<dbReference type="NCBIfam" id="NF000940">
    <property type="entry name" value="PRK00094.1-2"/>
    <property type="match status" value="1"/>
</dbReference>
<feature type="binding site" evidence="9">
    <location>
        <position position="267"/>
    </location>
    <ligand>
        <name>sn-glycerol 3-phosphate</name>
        <dbReference type="ChEBI" id="CHEBI:57597"/>
    </ligand>
</feature>
<dbReference type="Gene3D" id="1.10.1040.10">
    <property type="entry name" value="N-(1-d-carboxylethyl)-l-norvaline Dehydrogenase, domain 2"/>
    <property type="match status" value="1"/>
</dbReference>
<keyword evidence="15" id="KW-0812">Transmembrane</keyword>
<evidence type="ECO:0000313" key="19">
    <source>
        <dbReference type="Proteomes" id="UP000229897"/>
    </source>
</evidence>
<dbReference type="GO" id="GO:0005975">
    <property type="term" value="P:carbohydrate metabolic process"/>
    <property type="evidence" value="ECO:0007669"/>
    <property type="project" value="InterPro"/>
</dbReference>
<feature type="binding site" evidence="9">
    <location>
        <position position="120"/>
    </location>
    <ligand>
        <name>sn-glycerol 3-phosphate</name>
        <dbReference type="ChEBI" id="CHEBI:57597"/>
    </ligand>
</feature>
<feature type="binding site" evidence="9">
    <location>
        <position position="294"/>
    </location>
    <ligand>
        <name>NADPH</name>
        <dbReference type="ChEBI" id="CHEBI:57783"/>
    </ligand>
</feature>
<feature type="binding site" evidence="9">
    <location>
        <position position="204"/>
    </location>
    <ligand>
        <name>sn-glycerol 3-phosphate</name>
        <dbReference type="ChEBI" id="CHEBI:57597"/>
    </ligand>
</feature>
<evidence type="ECO:0000256" key="8">
    <source>
        <dbReference type="ARBA" id="ARBA00023264"/>
    </source>
</evidence>
<dbReference type="InterPro" id="IPR006109">
    <property type="entry name" value="G3P_DH_NAD-dep_C"/>
</dbReference>
<dbReference type="InterPro" id="IPR006168">
    <property type="entry name" value="G3P_DH_NAD-dep"/>
</dbReference>
<evidence type="ECO:0000256" key="12">
    <source>
        <dbReference type="PIRSR" id="PIRSR000114-3"/>
    </source>
</evidence>
<dbReference type="HAMAP" id="MF_00394">
    <property type="entry name" value="NAD_Glyc3P_dehydrog"/>
    <property type="match status" value="1"/>
</dbReference>
<keyword evidence="3 9" id="KW-0521">NADP</keyword>
<proteinExistence type="inferred from homology"/>
<dbReference type="SUPFAM" id="SSF48179">
    <property type="entry name" value="6-phosphogluconate dehydrogenase C-terminal domain-like"/>
    <property type="match status" value="1"/>
</dbReference>
<feature type="binding site" evidence="9">
    <location>
        <position position="149"/>
    </location>
    <ligand>
        <name>sn-glycerol 3-phosphate</name>
        <dbReference type="ChEBI" id="CHEBI:57597"/>
    </ligand>
</feature>
<keyword evidence="9" id="KW-0963">Cytoplasm</keyword>
<dbReference type="AlphaFoldDB" id="A0A2D2DF83"/>
<feature type="binding site" evidence="9">
    <location>
        <position position="292"/>
    </location>
    <ligand>
        <name>NADPH</name>
        <dbReference type="ChEBI" id="CHEBI:57783"/>
    </ligand>
</feature>
<gene>
    <name evidence="9" type="primary">gpsA</name>
    <name evidence="18" type="ORF">CR152_03295</name>
</gene>
<dbReference type="GO" id="GO:0046167">
    <property type="term" value="P:glycerol-3-phosphate biosynthetic process"/>
    <property type="evidence" value="ECO:0007669"/>
    <property type="project" value="UniProtKB-UniRule"/>
</dbReference>
<dbReference type="GO" id="GO:0008654">
    <property type="term" value="P:phospholipid biosynthetic process"/>
    <property type="evidence" value="ECO:0007669"/>
    <property type="project" value="UniProtKB-KW"/>
</dbReference>
<evidence type="ECO:0000256" key="11">
    <source>
        <dbReference type="PIRSR" id="PIRSR000114-2"/>
    </source>
</evidence>
<dbReference type="SUPFAM" id="SSF51735">
    <property type="entry name" value="NAD(P)-binding Rossmann-fold domains"/>
    <property type="match status" value="1"/>
</dbReference>
<dbReference type="EC" id="1.1.1.94" evidence="9"/>
<dbReference type="Gene3D" id="3.40.50.720">
    <property type="entry name" value="NAD(P)-binding Rossmann-like Domain"/>
    <property type="match status" value="1"/>
</dbReference>
<keyword evidence="15" id="KW-0472">Membrane</keyword>
<dbReference type="NCBIfam" id="NF000942">
    <property type="entry name" value="PRK00094.1-4"/>
    <property type="match status" value="1"/>
</dbReference>
<feature type="binding site" evidence="9">
    <location>
        <position position="268"/>
    </location>
    <ligand>
        <name>NADPH</name>
        <dbReference type="ChEBI" id="CHEBI:57783"/>
    </ligand>
</feature>
<evidence type="ECO:0000256" key="3">
    <source>
        <dbReference type="ARBA" id="ARBA00022857"/>
    </source>
</evidence>
<keyword evidence="7 9" id="KW-0594">Phospholipid biosynthesis</keyword>
<comment type="pathway">
    <text evidence="9">Membrane lipid metabolism; glycerophospholipid metabolism.</text>
</comment>
<dbReference type="GO" id="GO:0141152">
    <property type="term" value="F:glycerol-3-phosphate dehydrogenase (NAD+) activity"/>
    <property type="evidence" value="ECO:0007669"/>
    <property type="project" value="RHEA"/>
</dbReference>
<evidence type="ECO:0000256" key="5">
    <source>
        <dbReference type="ARBA" id="ARBA00023027"/>
    </source>
</evidence>
<feature type="binding site" evidence="9">
    <location>
        <position position="268"/>
    </location>
    <ligand>
        <name>sn-glycerol 3-phosphate</name>
        <dbReference type="ChEBI" id="CHEBI:57597"/>
    </ligand>
</feature>
<dbReference type="KEGG" id="mass:CR152_03295"/>
<feature type="binding site" evidence="9">
    <location>
        <position position="21"/>
    </location>
    <ligand>
        <name>NADPH</name>
        <dbReference type="ChEBI" id="CHEBI:57783"/>
    </ligand>
</feature>
<evidence type="ECO:0000256" key="9">
    <source>
        <dbReference type="HAMAP-Rule" id="MF_00394"/>
    </source>
</evidence>
<dbReference type="GO" id="GO:0046168">
    <property type="term" value="P:glycerol-3-phosphate catabolic process"/>
    <property type="evidence" value="ECO:0007669"/>
    <property type="project" value="InterPro"/>
</dbReference>
<accession>A0A2D2DF83</accession>
<comment type="similarity">
    <text evidence="1 9 13">Belongs to the NAD-dependent glycerol-3-phosphate dehydrogenase family.</text>
</comment>
<dbReference type="OrthoDB" id="9812273at2"/>
<dbReference type="GO" id="GO:0051287">
    <property type="term" value="F:NAD binding"/>
    <property type="evidence" value="ECO:0007669"/>
    <property type="project" value="InterPro"/>
</dbReference>
<feature type="transmembrane region" description="Helical" evidence="15">
    <location>
        <begin position="12"/>
        <end position="31"/>
    </location>
</feature>
<comment type="caution">
    <text evidence="9">Lacks conserved residue(s) required for the propagation of feature annotation.</text>
</comment>
<comment type="catalytic activity">
    <reaction evidence="9">
        <text>sn-glycerol 3-phosphate + NAD(+) = dihydroxyacetone phosphate + NADH + H(+)</text>
        <dbReference type="Rhea" id="RHEA:11092"/>
        <dbReference type="ChEBI" id="CHEBI:15378"/>
        <dbReference type="ChEBI" id="CHEBI:57540"/>
        <dbReference type="ChEBI" id="CHEBI:57597"/>
        <dbReference type="ChEBI" id="CHEBI:57642"/>
        <dbReference type="ChEBI" id="CHEBI:57945"/>
        <dbReference type="EC" id="1.1.1.94"/>
    </reaction>
</comment>
<keyword evidence="6 9" id="KW-0443">Lipid metabolism</keyword>
<evidence type="ECO:0000256" key="1">
    <source>
        <dbReference type="ARBA" id="ARBA00011009"/>
    </source>
</evidence>
<keyword evidence="8 9" id="KW-1208">Phospholipid metabolism</keyword>
<evidence type="ECO:0000256" key="4">
    <source>
        <dbReference type="ARBA" id="ARBA00023002"/>
    </source>
</evidence>
<dbReference type="PRINTS" id="PR00077">
    <property type="entry name" value="GPDHDRGNASE"/>
</dbReference>
<keyword evidence="2 9" id="KW-0444">Lipid biosynthesis</keyword>
<dbReference type="Proteomes" id="UP000229897">
    <property type="component" value="Chromosome"/>
</dbReference>
<dbReference type="GO" id="GO:0141153">
    <property type="term" value="F:glycerol-3-phosphate dehydrogenase (NADP+) activity"/>
    <property type="evidence" value="ECO:0007669"/>
    <property type="project" value="RHEA"/>
</dbReference>
<feature type="domain" description="Glycerol-3-phosphate dehydrogenase NAD-dependent N-terminal" evidence="16">
    <location>
        <begin position="12"/>
        <end position="171"/>
    </location>
</feature>
<keyword evidence="4 9" id="KW-0560">Oxidoreductase</keyword>
<reference evidence="18" key="1">
    <citation type="submission" date="2017-10" db="EMBL/GenBank/DDBJ databases">
        <title>Massilia psychrophilum sp. nov., a novel purple-pigmented bacterium isolated from Tianshan glacier, Xinjiang Municipality, China.</title>
        <authorList>
            <person name="Wang H."/>
        </authorList>
    </citation>
    <scope>NUCLEOTIDE SEQUENCE [LARGE SCALE GENOMIC DNA]</scope>
    <source>
        <strain evidence="18">B2</strain>
    </source>
</reference>
<evidence type="ECO:0000259" key="17">
    <source>
        <dbReference type="Pfam" id="PF07479"/>
    </source>
</evidence>
<dbReference type="GO" id="GO:0006650">
    <property type="term" value="P:glycerophospholipid metabolic process"/>
    <property type="evidence" value="ECO:0007669"/>
    <property type="project" value="UniProtKB-UniRule"/>
</dbReference>
<keyword evidence="5 9" id="KW-0520">NAD</keyword>
<dbReference type="RefSeq" id="WP_099873665.1">
    <property type="nucleotide sequence ID" value="NZ_CP024608.1"/>
</dbReference>
<dbReference type="Pfam" id="PF01210">
    <property type="entry name" value="NAD_Gly3P_dh_N"/>
    <property type="match status" value="1"/>
</dbReference>
<dbReference type="PANTHER" id="PTHR11728">
    <property type="entry name" value="GLYCEROL-3-PHOSPHATE DEHYDROGENASE"/>
    <property type="match status" value="1"/>
</dbReference>
<evidence type="ECO:0000256" key="10">
    <source>
        <dbReference type="PIRSR" id="PIRSR000114-1"/>
    </source>
</evidence>
<organism evidence="18 19">
    <name type="scientific">Massilia violaceinigra</name>
    <dbReference type="NCBI Taxonomy" id="2045208"/>
    <lineage>
        <taxon>Bacteria</taxon>
        <taxon>Pseudomonadati</taxon>
        <taxon>Pseudomonadota</taxon>
        <taxon>Betaproteobacteria</taxon>
        <taxon>Burkholderiales</taxon>
        <taxon>Oxalobacteraceae</taxon>
        <taxon>Telluria group</taxon>
        <taxon>Massilia</taxon>
    </lineage>
</organism>
<feature type="binding site" evidence="12">
    <location>
        <begin position="17"/>
        <end position="22"/>
    </location>
    <ligand>
        <name>NAD(+)</name>
        <dbReference type="ChEBI" id="CHEBI:57540"/>
    </ligand>
</feature>
<dbReference type="InterPro" id="IPR008927">
    <property type="entry name" value="6-PGluconate_DH-like_C_sf"/>
</dbReference>
<feature type="active site" description="Proton acceptor" evidence="9 10">
    <location>
        <position position="204"/>
    </location>
</feature>
<dbReference type="Pfam" id="PF07479">
    <property type="entry name" value="NAD_Gly3P_dh_C"/>
    <property type="match status" value="1"/>
</dbReference>
<comment type="catalytic activity">
    <reaction evidence="9 14">
        <text>sn-glycerol 3-phosphate + NADP(+) = dihydroxyacetone phosphate + NADPH + H(+)</text>
        <dbReference type="Rhea" id="RHEA:11096"/>
        <dbReference type="ChEBI" id="CHEBI:15378"/>
        <dbReference type="ChEBI" id="CHEBI:57597"/>
        <dbReference type="ChEBI" id="CHEBI:57642"/>
        <dbReference type="ChEBI" id="CHEBI:57783"/>
        <dbReference type="ChEBI" id="CHEBI:58349"/>
        <dbReference type="EC" id="1.1.1.94"/>
    </reaction>
</comment>
<feature type="binding site" evidence="12">
    <location>
        <position position="268"/>
    </location>
    <ligand>
        <name>NAD(+)</name>
        <dbReference type="ChEBI" id="CHEBI:57540"/>
    </ligand>
</feature>
<feature type="binding site" evidence="9">
    <location>
        <position position="120"/>
    </location>
    <ligand>
        <name>NADPH</name>
        <dbReference type="ChEBI" id="CHEBI:57783"/>
    </ligand>
</feature>
<feature type="binding site" evidence="9">
    <location>
        <position position="269"/>
    </location>
    <ligand>
        <name>sn-glycerol 3-phosphate</name>
        <dbReference type="ChEBI" id="CHEBI:57597"/>
    </ligand>
</feature>
<evidence type="ECO:0000313" key="18">
    <source>
        <dbReference type="EMBL" id="ATQ73641.1"/>
    </source>
</evidence>
<comment type="function">
    <text evidence="9">Catalyzes the reduction of the glycolytic intermediate dihydroxyacetone phosphate (DHAP) to sn-glycerol 3-phosphate (G3P), the key precursor for phospholipid synthesis.</text>
</comment>
<feature type="domain" description="Glycerol-3-phosphate dehydrogenase NAD-dependent C-terminal" evidence="17">
    <location>
        <begin position="193"/>
        <end position="333"/>
    </location>
</feature>